<evidence type="ECO:0000256" key="2">
    <source>
        <dbReference type="ARBA" id="ARBA00009142"/>
    </source>
</evidence>
<gene>
    <name evidence="9" type="ORF">AMYX_11410</name>
</gene>
<keyword evidence="5 8" id="KW-0812">Transmembrane</keyword>
<dbReference type="InterPro" id="IPR052017">
    <property type="entry name" value="TSUP"/>
</dbReference>
<keyword evidence="6 8" id="KW-1133">Transmembrane helix</keyword>
<evidence type="ECO:0000256" key="4">
    <source>
        <dbReference type="ARBA" id="ARBA00022475"/>
    </source>
</evidence>
<sequence>MLTFVLLALAGFAAGVINAVAGGGSLISFPALLHTGMGARIANATNTAAVWPGSAASVWPYRRIIAAEGHRAKVLAWPSLVGGLAGSWLLLHTSEAAFTAVVPWLILLACALLALQGRVAAFVARRAGETPSRVPLVLVGLQLLISVYGGYFGAGIGILMLSAMAIFIPDGLQAANGLKVLFATLINGISMVYFLAVGAVRLPEACLMAATSIAGGLVGAHIAQRLPGGVLRLVVILYGVVVAGKLLFFK</sequence>
<evidence type="ECO:0000256" key="5">
    <source>
        <dbReference type="ARBA" id="ARBA00022692"/>
    </source>
</evidence>
<dbReference type="Pfam" id="PF01925">
    <property type="entry name" value="TauE"/>
    <property type="match status" value="1"/>
</dbReference>
<protein>
    <recommendedName>
        <fullName evidence="8">Probable membrane transporter protein</fullName>
    </recommendedName>
</protein>
<evidence type="ECO:0000256" key="1">
    <source>
        <dbReference type="ARBA" id="ARBA00004651"/>
    </source>
</evidence>
<keyword evidence="4 8" id="KW-1003">Cell membrane</keyword>
<dbReference type="AlphaFoldDB" id="A0A7I9VJS2"/>
<comment type="similarity">
    <text evidence="2 8">Belongs to the 4-toluene sulfonate uptake permease (TSUP) (TC 2.A.102) family.</text>
</comment>
<dbReference type="GO" id="GO:0005886">
    <property type="term" value="C:plasma membrane"/>
    <property type="evidence" value="ECO:0007669"/>
    <property type="project" value="UniProtKB-SubCell"/>
</dbReference>
<keyword evidence="10" id="KW-1185">Reference proteome</keyword>
<proteinExistence type="inferred from homology"/>
<evidence type="ECO:0000313" key="10">
    <source>
        <dbReference type="Proteomes" id="UP000503640"/>
    </source>
</evidence>
<accession>A0A7I9VJS2</accession>
<feature type="transmembrane region" description="Helical" evidence="8">
    <location>
        <begin position="97"/>
        <end position="115"/>
    </location>
</feature>
<feature type="transmembrane region" description="Helical" evidence="8">
    <location>
        <begin position="136"/>
        <end position="168"/>
    </location>
</feature>
<dbReference type="PANTHER" id="PTHR30269:SF0">
    <property type="entry name" value="MEMBRANE TRANSPORTER PROTEIN YFCA-RELATED"/>
    <property type="match status" value="1"/>
</dbReference>
<comment type="subcellular location">
    <subcellularLocation>
        <location evidence="1 8">Cell membrane</location>
        <topology evidence="1 8">Multi-pass membrane protein</topology>
    </subcellularLocation>
</comment>
<dbReference type="Proteomes" id="UP000503640">
    <property type="component" value="Unassembled WGS sequence"/>
</dbReference>
<evidence type="ECO:0000313" key="9">
    <source>
        <dbReference type="EMBL" id="GEJ56400.1"/>
    </source>
</evidence>
<dbReference type="InterPro" id="IPR002781">
    <property type="entry name" value="TM_pro_TauE-like"/>
</dbReference>
<dbReference type="PANTHER" id="PTHR30269">
    <property type="entry name" value="TRANSMEMBRANE PROTEIN YFCA"/>
    <property type="match status" value="1"/>
</dbReference>
<keyword evidence="7 8" id="KW-0472">Membrane</keyword>
<feature type="transmembrane region" description="Helical" evidence="8">
    <location>
        <begin position="180"/>
        <end position="198"/>
    </location>
</feature>
<organism evidence="9 10">
    <name type="scientific">Anaeromyxobacter diazotrophicus</name>
    <dbReference type="NCBI Taxonomy" id="2590199"/>
    <lineage>
        <taxon>Bacteria</taxon>
        <taxon>Pseudomonadati</taxon>
        <taxon>Myxococcota</taxon>
        <taxon>Myxococcia</taxon>
        <taxon>Myxococcales</taxon>
        <taxon>Cystobacterineae</taxon>
        <taxon>Anaeromyxobacteraceae</taxon>
        <taxon>Anaeromyxobacter</taxon>
    </lineage>
</organism>
<dbReference type="RefSeq" id="WP_176063840.1">
    <property type="nucleotide sequence ID" value="NZ_BJTG01000002.1"/>
</dbReference>
<feature type="transmembrane region" description="Helical" evidence="8">
    <location>
        <begin position="205"/>
        <end position="223"/>
    </location>
</feature>
<reference evidence="10" key="1">
    <citation type="journal article" date="2020" name="Appl. Environ. Microbiol.">
        <title>Diazotrophic Anaeromyxobacter Isolates from Soils.</title>
        <authorList>
            <person name="Masuda Y."/>
            <person name="Yamanaka H."/>
            <person name="Xu Z.X."/>
            <person name="Shiratori Y."/>
            <person name="Aono T."/>
            <person name="Amachi S."/>
            <person name="Senoo K."/>
            <person name="Itoh H."/>
        </authorList>
    </citation>
    <scope>NUCLEOTIDE SEQUENCE [LARGE SCALE GENOMIC DNA]</scope>
    <source>
        <strain evidence="10">R267</strain>
    </source>
</reference>
<evidence type="ECO:0000256" key="8">
    <source>
        <dbReference type="RuleBase" id="RU363041"/>
    </source>
</evidence>
<evidence type="ECO:0000256" key="7">
    <source>
        <dbReference type="ARBA" id="ARBA00023136"/>
    </source>
</evidence>
<feature type="transmembrane region" description="Helical" evidence="8">
    <location>
        <begin position="74"/>
        <end position="91"/>
    </location>
</feature>
<comment type="caution">
    <text evidence="9">The sequence shown here is derived from an EMBL/GenBank/DDBJ whole genome shotgun (WGS) entry which is preliminary data.</text>
</comment>
<feature type="transmembrane region" description="Helical" evidence="8">
    <location>
        <begin position="229"/>
        <end position="248"/>
    </location>
</feature>
<keyword evidence="3" id="KW-0813">Transport</keyword>
<dbReference type="EMBL" id="BJTG01000002">
    <property type="protein sequence ID" value="GEJ56400.1"/>
    <property type="molecule type" value="Genomic_DNA"/>
</dbReference>
<evidence type="ECO:0000256" key="3">
    <source>
        <dbReference type="ARBA" id="ARBA00022448"/>
    </source>
</evidence>
<feature type="transmembrane region" description="Helical" evidence="8">
    <location>
        <begin position="43"/>
        <end position="62"/>
    </location>
</feature>
<evidence type="ECO:0000256" key="6">
    <source>
        <dbReference type="ARBA" id="ARBA00022989"/>
    </source>
</evidence>
<name>A0A7I9VJS2_9BACT</name>